<comment type="similarity">
    <text evidence="2">Belongs to the binding-protein-dependent transport system permease family. HisMQ subfamily.</text>
</comment>
<dbReference type="Pfam" id="PF00528">
    <property type="entry name" value="BPD_transp_1"/>
    <property type="match status" value="1"/>
</dbReference>
<dbReference type="PANTHER" id="PTHR30614">
    <property type="entry name" value="MEMBRANE COMPONENT OF AMINO ACID ABC TRANSPORTER"/>
    <property type="match status" value="1"/>
</dbReference>
<dbReference type="GO" id="GO:0006865">
    <property type="term" value="P:amino acid transport"/>
    <property type="evidence" value="ECO:0007669"/>
    <property type="project" value="UniProtKB-KW"/>
</dbReference>
<evidence type="ECO:0000256" key="7">
    <source>
        <dbReference type="ARBA" id="ARBA00022989"/>
    </source>
</evidence>
<organism evidence="11 12">
    <name type="scientific">Candidatus Avimonoglobus intestinipullorum</name>
    <dbReference type="NCBI Taxonomy" id="2840699"/>
    <lineage>
        <taxon>Bacteria</taxon>
        <taxon>Bacillati</taxon>
        <taxon>Bacillota</taxon>
        <taxon>Clostridia</taxon>
        <taxon>Eubacteriales</taxon>
        <taxon>Candidatus Avimonoglobus</taxon>
    </lineage>
</organism>
<evidence type="ECO:0000256" key="6">
    <source>
        <dbReference type="ARBA" id="ARBA00022970"/>
    </source>
</evidence>
<dbReference type="Proteomes" id="UP000824111">
    <property type="component" value="Unassembled WGS sequence"/>
</dbReference>
<evidence type="ECO:0000256" key="9">
    <source>
        <dbReference type="RuleBase" id="RU363032"/>
    </source>
</evidence>
<proteinExistence type="inferred from homology"/>
<dbReference type="AlphaFoldDB" id="A0A9D1LWB8"/>
<dbReference type="CDD" id="cd06261">
    <property type="entry name" value="TM_PBP2"/>
    <property type="match status" value="1"/>
</dbReference>
<dbReference type="InterPro" id="IPR043429">
    <property type="entry name" value="ArtM/GltK/GlnP/TcyL/YhdX-like"/>
</dbReference>
<dbReference type="PANTHER" id="PTHR30614:SF20">
    <property type="entry name" value="GLUTAMINE TRANSPORT SYSTEM PERMEASE PROTEIN GLNP"/>
    <property type="match status" value="1"/>
</dbReference>
<evidence type="ECO:0000313" key="12">
    <source>
        <dbReference type="Proteomes" id="UP000824111"/>
    </source>
</evidence>
<name>A0A9D1LWB8_9FIRM</name>
<dbReference type="GO" id="GO:0022857">
    <property type="term" value="F:transmembrane transporter activity"/>
    <property type="evidence" value="ECO:0007669"/>
    <property type="project" value="InterPro"/>
</dbReference>
<dbReference type="GO" id="GO:0043190">
    <property type="term" value="C:ATP-binding cassette (ABC) transporter complex"/>
    <property type="evidence" value="ECO:0007669"/>
    <property type="project" value="InterPro"/>
</dbReference>
<dbReference type="EMBL" id="DVND01000189">
    <property type="protein sequence ID" value="HIU49201.1"/>
    <property type="molecule type" value="Genomic_DNA"/>
</dbReference>
<evidence type="ECO:0000256" key="5">
    <source>
        <dbReference type="ARBA" id="ARBA00022692"/>
    </source>
</evidence>
<keyword evidence="7 9" id="KW-1133">Transmembrane helix</keyword>
<keyword evidence="4" id="KW-1003">Cell membrane</keyword>
<evidence type="ECO:0000256" key="3">
    <source>
        <dbReference type="ARBA" id="ARBA00022448"/>
    </source>
</evidence>
<feature type="transmembrane region" description="Helical" evidence="9">
    <location>
        <begin position="193"/>
        <end position="218"/>
    </location>
</feature>
<feature type="domain" description="ABC transmembrane type-1" evidence="10">
    <location>
        <begin position="28"/>
        <end position="215"/>
    </location>
</feature>
<dbReference type="PROSITE" id="PS50928">
    <property type="entry name" value="ABC_TM1"/>
    <property type="match status" value="1"/>
</dbReference>
<reference evidence="11" key="1">
    <citation type="submission" date="2020-10" db="EMBL/GenBank/DDBJ databases">
        <authorList>
            <person name="Gilroy R."/>
        </authorList>
    </citation>
    <scope>NUCLEOTIDE SEQUENCE</scope>
    <source>
        <strain evidence="11">ChiSjej4B22-9803</strain>
    </source>
</reference>
<gene>
    <name evidence="11" type="ORF">IAB04_07525</name>
</gene>
<dbReference type="SUPFAM" id="SSF161098">
    <property type="entry name" value="MetI-like"/>
    <property type="match status" value="1"/>
</dbReference>
<feature type="transmembrane region" description="Helical" evidence="9">
    <location>
        <begin position="81"/>
        <end position="105"/>
    </location>
</feature>
<accession>A0A9D1LWB8</accession>
<protein>
    <submittedName>
        <fullName evidence="11">Amino acid ABC transporter permease</fullName>
    </submittedName>
</protein>
<evidence type="ECO:0000259" key="10">
    <source>
        <dbReference type="PROSITE" id="PS50928"/>
    </source>
</evidence>
<evidence type="ECO:0000256" key="1">
    <source>
        <dbReference type="ARBA" id="ARBA00004651"/>
    </source>
</evidence>
<dbReference type="InterPro" id="IPR010065">
    <property type="entry name" value="AA_ABC_transptr_permease_3TM"/>
</dbReference>
<evidence type="ECO:0000256" key="4">
    <source>
        <dbReference type="ARBA" id="ARBA00022475"/>
    </source>
</evidence>
<dbReference type="NCBIfam" id="TIGR01726">
    <property type="entry name" value="HEQRo_perm_3TM"/>
    <property type="match status" value="1"/>
</dbReference>
<keyword evidence="6" id="KW-0029">Amino-acid transport</keyword>
<keyword evidence="8 9" id="KW-0472">Membrane</keyword>
<dbReference type="InterPro" id="IPR035906">
    <property type="entry name" value="MetI-like_sf"/>
</dbReference>
<sequence length="228" mass="25688">MEWWDTFLYEFNRTFIVDDRWKMFASGLGNTLTIWFFAVLLGLAIGTLIAFMKLSRFKPFQWISNVYIDIIRGTPTMVQILIIYNIIFMSVNISRMLVAVIAFGINSGAYVAEIIRGGILSVNKGQMEAGRSLGLNHAQTMFHIIMPQAVKNILPALGNEAIVLAKETSVIGYIANVDLTAAALKVQSRTYSFVMPLIAIAVIYYVVIKIMTILLNLLEKRLRKADNR</sequence>
<comment type="caution">
    <text evidence="11">The sequence shown here is derived from an EMBL/GenBank/DDBJ whole genome shotgun (WGS) entry which is preliminary data.</text>
</comment>
<evidence type="ECO:0000256" key="2">
    <source>
        <dbReference type="ARBA" id="ARBA00010072"/>
    </source>
</evidence>
<feature type="transmembrane region" description="Helical" evidence="9">
    <location>
        <begin position="32"/>
        <end position="52"/>
    </location>
</feature>
<evidence type="ECO:0000313" key="11">
    <source>
        <dbReference type="EMBL" id="HIU49201.1"/>
    </source>
</evidence>
<keyword evidence="3 9" id="KW-0813">Transport</keyword>
<reference evidence="11" key="2">
    <citation type="journal article" date="2021" name="PeerJ">
        <title>Extensive microbial diversity within the chicken gut microbiome revealed by metagenomics and culture.</title>
        <authorList>
            <person name="Gilroy R."/>
            <person name="Ravi A."/>
            <person name="Getino M."/>
            <person name="Pursley I."/>
            <person name="Horton D.L."/>
            <person name="Alikhan N.F."/>
            <person name="Baker D."/>
            <person name="Gharbi K."/>
            <person name="Hall N."/>
            <person name="Watson M."/>
            <person name="Adriaenssens E.M."/>
            <person name="Foster-Nyarko E."/>
            <person name="Jarju S."/>
            <person name="Secka A."/>
            <person name="Antonio M."/>
            <person name="Oren A."/>
            <person name="Chaudhuri R.R."/>
            <person name="La Ragione R."/>
            <person name="Hildebrand F."/>
            <person name="Pallen M.J."/>
        </authorList>
    </citation>
    <scope>NUCLEOTIDE SEQUENCE</scope>
    <source>
        <strain evidence="11">ChiSjej4B22-9803</strain>
    </source>
</reference>
<dbReference type="FunFam" id="1.10.3720.10:FF:000033">
    <property type="entry name" value="Polar amino acid ABC transporter permease"/>
    <property type="match status" value="1"/>
</dbReference>
<evidence type="ECO:0000256" key="8">
    <source>
        <dbReference type="ARBA" id="ARBA00023136"/>
    </source>
</evidence>
<comment type="subcellular location">
    <subcellularLocation>
        <location evidence="1 9">Cell membrane</location>
        <topology evidence="1 9">Multi-pass membrane protein</topology>
    </subcellularLocation>
</comment>
<dbReference type="Gene3D" id="1.10.3720.10">
    <property type="entry name" value="MetI-like"/>
    <property type="match status" value="1"/>
</dbReference>
<dbReference type="InterPro" id="IPR000515">
    <property type="entry name" value="MetI-like"/>
</dbReference>
<keyword evidence="5 9" id="KW-0812">Transmembrane</keyword>